<dbReference type="Proteomes" id="UP001066276">
    <property type="component" value="Chromosome 6"/>
</dbReference>
<reference evidence="2" key="1">
    <citation type="journal article" date="2022" name="bioRxiv">
        <title>Sequencing and chromosome-scale assembly of the giantPleurodeles waltlgenome.</title>
        <authorList>
            <person name="Brown T."/>
            <person name="Elewa A."/>
            <person name="Iarovenko S."/>
            <person name="Subramanian E."/>
            <person name="Araus A.J."/>
            <person name="Petzold A."/>
            <person name="Susuki M."/>
            <person name="Suzuki K.-i.T."/>
            <person name="Hayashi T."/>
            <person name="Toyoda A."/>
            <person name="Oliveira C."/>
            <person name="Osipova E."/>
            <person name="Leigh N.D."/>
            <person name="Simon A."/>
            <person name="Yun M.H."/>
        </authorList>
    </citation>
    <scope>NUCLEOTIDE SEQUENCE</scope>
    <source>
        <strain evidence="2">20211129_DDA</strain>
        <tissue evidence="2">Liver</tissue>
    </source>
</reference>
<dbReference type="EMBL" id="JANPWB010000010">
    <property type="protein sequence ID" value="KAJ1137238.1"/>
    <property type="molecule type" value="Genomic_DNA"/>
</dbReference>
<feature type="region of interest" description="Disordered" evidence="1">
    <location>
        <begin position="29"/>
        <end position="54"/>
    </location>
</feature>
<keyword evidence="3" id="KW-1185">Reference proteome</keyword>
<organism evidence="2 3">
    <name type="scientific">Pleurodeles waltl</name>
    <name type="common">Iberian ribbed newt</name>
    <dbReference type="NCBI Taxonomy" id="8319"/>
    <lineage>
        <taxon>Eukaryota</taxon>
        <taxon>Metazoa</taxon>
        <taxon>Chordata</taxon>
        <taxon>Craniata</taxon>
        <taxon>Vertebrata</taxon>
        <taxon>Euteleostomi</taxon>
        <taxon>Amphibia</taxon>
        <taxon>Batrachia</taxon>
        <taxon>Caudata</taxon>
        <taxon>Salamandroidea</taxon>
        <taxon>Salamandridae</taxon>
        <taxon>Pleurodelinae</taxon>
        <taxon>Pleurodeles</taxon>
    </lineage>
</organism>
<proteinExistence type="predicted"/>
<name>A0AAV7QFH8_PLEWA</name>
<evidence type="ECO:0000256" key="1">
    <source>
        <dbReference type="SAM" id="MobiDB-lite"/>
    </source>
</evidence>
<evidence type="ECO:0000313" key="2">
    <source>
        <dbReference type="EMBL" id="KAJ1137238.1"/>
    </source>
</evidence>
<dbReference type="AlphaFoldDB" id="A0AAV7QFH8"/>
<gene>
    <name evidence="2" type="ORF">NDU88_003651</name>
</gene>
<evidence type="ECO:0000313" key="3">
    <source>
        <dbReference type="Proteomes" id="UP001066276"/>
    </source>
</evidence>
<comment type="caution">
    <text evidence="2">The sequence shown here is derived from an EMBL/GenBank/DDBJ whole genome shotgun (WGS) entry which is preliminary data.</text>
</comment>
<accession>A0AAV7QFH8</accession>
<protein>
    <submittedName>
        <fullName evidence="2">Uncharacterized protein</fullName>
    </submittedName>
</protein>
<sequence length="141" mass="15169">MAEGPERAAGARGLAEGCSRGLECRHTGVGPGPAWRGERTGGERGGSRRSSSPSARAVCYLLHRAWVAEHLRGVYSAGVAGPPERLGGYLDGVRLPKLAPELVQELESEIDVEELFRPSADPKLRVGMDFLQSFIKLILPH</sequence>
<feature type="compositionally biased region" description="Basic and acidic residues" evidence="1">
    <location>
        <begin position="36"/>
        <end position="46"/>
    </location>
</feature>